<dbReference type="InterPro" id="IPR001763">
    <property type="entry name" value="Rhodanese-like_dom"/>
</dbReference>
<comment type="caution">
    <text evidence="2">The sequence shown here is derived from an EMBL/GenBank/DDBJ whole genome shotgun (WGS) entry which is preliminary data.</text>
</comment>
<sequence>MSRDVKCRAGCQETETAAHVIQNCHRTHGGRVLRHNAVCHVLAAGLRRAGWSVEEPVIPTREGNRKPDMVCYKEDTATVIDTQIVSADSSLNDSHQRKRNYYAKNPDEPPKLVEKLGIDLKNLTFTSCTVSWRGVWATKLQEDLLRMGLTKNLLSSITTRVLQGSHTNWSRFNRMTNMKHRSPTREGIG</sequence>
<dbReference type="EMBL" id="JAZDUA010000074">
    <property type="protein sequence ID" value="KAK7869437.1"/>
    <property type="molecule type" value="Genomic_DNA"/>
</dbReference>
<gene>
    <name evidence="2" type="ORF">R5R35_008165</name>
</gene>
<protein>
    <recommendedName>
        <fullName evidence="1">Rhodanese domain-containing protein</fullName>
    </recommendedName>
</protein>
<proteinExistence type="predicted"/>
<keyword evidence="3" id="KW-1185">Reference proteome</keyword>
<evidence type="ECO:0000313" key="3">
    <source>
        <dbReference type="Proteomes" id="UP001378592"/>
    </source>
</evidence>
<accession>A0AAN9VX58</accession>
<reference evidence="2 3" key="1">
    <citation type="submission" date="2024-03" db="EMBL/GenBank/DDBJ databases">
        <title>The genome assembly and annotation of the cricket Gryllus longicercus Weissman &amp; Gray.</title>
        <authorList>
            <person name="Szrajer S."/>
            <person name="Gray D."/>
            <person name="Ylla G."/>
        </authorList>
    </citation>
    <scope>NUCLEOTIDE SEQUENCE [LARGE SCALE GENOMIC DNA]</scope>
    <source>
        <strain evidence="2">DAG 2021-001</strain>
        <tissue evidence="2">Whole body minus gut</tissue>
    </source>
</reference>
<feature type="domain" description="Rhodanese" evidence="1">
    <location>
        <begin position="104"/>
        <end position="178"/>
    </location>
</feature>
<evidence type="ECO:0000259" key="1">
    <source>
        <dbReference type="PROSITE" id="PS50206"/>
    </source>
</evidence>
<dbReference type="PROSITE" id="PS50206">
    <property type="entry name" value="RHODANESE_3"/>
    <property type="match status" value="1"/>
</dbReference>
<organism evidence="2 3">
    <name type="scientific">Gryllus longicercus</name>
    <dbReference type="NCBI Taxonomy" id="2509291"/>
    <lineage>
        <taxon>Eukaryota</taxon>
        <taxon>Metazoa</taxon>
        <taxon>Ecdysozoa</taxon>
        <taxon>Arthropoda</taxon>
        <taxon>Hexapoda</taxon>
        <taxon>Insecta</taxon>
        <taxon>Pterygota</taxon>
        <taxon>Neoptera</taxon>
        <taxon>Polyneoptera</taxon>
        <taxon>Orthoptera</taxon>
        <taxon>Ensifera</taxon>
        <taxon>Gryllidea</taxon>
        <taxon>Grylloidea</taxon>
        <taxon>Gryllidae</taxon>
        <taxon>Gryllinae</taxon>
        <taxon>Gryllus</taxon>
    </lineage>
</organism>
<name>A0AAN9VX58_9ORTH</name>
<dbReference type="Proteomes" id="UP001378592">
    <property type="component" value="Unassembled WGS sequence"/>
</dbReference>
<evidence type="ECO:0000313" key="2">
    <source>
        <dbReference type="EMBL" id="KAK7869437.1"/>
    </source>
</evidence>
<dbReference type="AlphaFoldDB" id="A0AAN9VX58"/>